<dbReference type="SUPFAM" id="SSF52540">
    <property type="entry name" value="P-loop containing nucleoside triphosphate hydrolases"/>
    <property type="match status" value="1"/>
</dbReference>
<dbReference type="PANTHER" id="PTHR11070">
    <property type="entry name" value="UVRD / RECB / PCRA DNA HELICASE FAMILY MEMBER"/>
    <property type="match status" value="1"/>
</dbReference>
<evidence type="ECO:0000256" key="6">
    <source>
        <dbReference type="ARBA" id="ARBA00023235"/>
    </source>
</evidence>
<keyword evidence="6" id="KW-0413">Isomerase</keyword>
<dbReference type="Gene3D" id="1.10.486.10">
    <property type="entry name" value="PCRA, domain 4"/>
    <property type="match status" value="1"/>
</dbReference>
<dbReference type="Gene3D" id="1.10.10.160">
    <property type="match status" value="1"/>
</dbReference>
<feature type="domain" description="UvrD-like helicase ATP-binding" evidence="10">
    <location>
        <begin position="4"/>
        <end position="287"/>
    </location>
</feature>
<dbReference type="CDD" id="cd17932">
    <property type="entry name" value="DEXQc_UvrD"/>
    <property type="match status" value="1"/>
</dbReference>
<gene>
    <name evidence="12" type="ORF">METZ01_LOCUS166487</name>
</gene>
<proteinExistence type="inferred from homology"/>
<evidence type="ECO:0000256" key="4">
    <source>
        <dbReference type="ARBA" id="ARBA00022806"/>
    </source>
</evidence>
<keyword evidence="4" id="KW-0347">Helicase</keyword>
<dbReference type="Gene3D" id="3.40.50.300">
    <property type="entry name" value="P-loop containing nucleotide triphosphate hydrolases"/>
    <property type="match status" value="2"/>
</dbReference>
<dbReference type="PANTHER" id="PTHR11070:SF64">
    <property type="entry name" value="ATP-DEPENDENT DNA HELICASE REP"/>
    <property type="match status" value="1"/>
</dbReference>
<comment type="similarity">
    <text evidence="1">Belongs to the helicase family. UvrD subfamily.</text>
</comment>
<dbReference type="Pfam" id="PF00580">
    <property type="entry name" value="UvrD-helicase"/>
    <property type="match status" value="1"/>
</dbReference>
<name>A0A382BKE6_9ZZZZ</name>
<dbReference type="EC" id="5.6.2.4" evidence="8"/>
<evidence type="ECO:0000256" key="9">
    <source>
        <dbReference type="ARBA" id="ARBA00048988"/>
    </source>
</evidence>
<evidence type="ECO:0000259" key="11">
    <source>
        <dbReference type="PROSITE" id="PS51217"/>
    </source>
</evidence>
<evidence type="ECO:0000256" key="5">
    <source>
        <dbReference type="ARBA" id="ARBA00022840"/>
    </source>
</evidence>
<evidence type="ECO:0000256" key="1">
    <source>
        <dbReference type="ARBA" id="ARBA00009922"/>
    </source>
</evidence>
<evidence type="ECO:0000313" key="12">
    <source>
        <dbReference type="EMBL" id="SVB13633.1"/>
    </source>
</evidence>
<keyword evidence="5" id="KW-0067">ATP-binding</keyword>
<evidence type="ECO:0000256" key="3">
    <source>
        <dbReference type="ARBA" id="ARBA00022801"/>
    </source>
</evidence>
<comment type="catalytic activity">
    <reaction evidence="7">
        <text>Couples ATP hydrolysis with the unwinding of duplex DNA by translocating in the 3'-5' direction.</text>
        <dbReference type="EC" id="5.6.2.4"/>
    </reaction>
</comment>
<dbReference type="PROSITE" id="PS51217">
    <property type="entry name" value="UVRD_HELICASE_CTER"/>
    <property type="match status" value="1"/>
</dbReference>
<sequence>MELSSLNPEQRRAVRTVDGPLLILAGAGTGKTRVITSRVAYMISRGIRPRNILAVTFTNKAAREMKERVRSLVPKRRLVDQDGQAEKPTICTFHSLCVRILRRHITKLGYKKNFVIYDEAEQLGVVRRILSHISLGSKKPDPYAVLSLISRWRNTNSDELIAEDQDLAALAKHLISTYQQMLKASNALDFDDLILLVLRLFAEHPEALDECRERYRYIMVDEYQDTNNSQFELVQSLAGEHRNFCVVGDDDQSIYGWRGAEVANLLDLDKYFPDVQVVKLEQNYRSTNSILEAANAVIKNNVQRRAKKLWSDKGAGEPIMLWEFRDDEEEAQALVEEINYNRSIKKVKWREQAILFRTNQQSRPLETALRKAEVRYNLVGGQSFFDRREIRDFVSYLKLFLNPDDDSGLLRIANVPTRGLSNATMEKLLGLSQERGGSVFAVMRDES</sequence>
<dbReference type="GO" id="GO:0005829">
    <property type="term" value="C:cytosol"/>
    <property type="evidence" value="ECO:0007669"/>
    <property type="project" value="TreeGrafter"/>
</dbReference>
<dbReference type="AlphaFoldDB" id="A0A382BKE6"/>
<feature type="domain" description="UvrD-like helicase C-terminal" evidence="11">
    <location>
        <begin position="288"/>
        <end position="447"/>
    </location>
</feature>
<accession>A0A382BKE6</accession>
<dbReference type="GO" id="GO:0003677">
    <property type="term" value="F:DNA binding"/>
    <property type="evidence" value="ECO:0007669"/>
    <property type="project" value="InterPro"/>
</dbReference>
<dbReference type="InterPro" id="IPR027417">
    <property type="entry name" value="P-loop_NTPase"/>
</dbReference>
<dbReference type="GO" id="GO:0005524">
    <property type="term" value="F:ATP binding"/>
    <property type="evidence" value="ECO:0007669"/>
    <property type="project" value="UniProtKB-KW"/>
</dbReference>
<dbReference type="InterPro" id="IPR013986">
    <property type="entry name" value="DExx_box_DNA_helicase_dom_sf"/>
</dbReference>
<dbReference type="InterPro" id="IPR014017">
    <property type="entry name" value="DNA_helicase_UvrD-like_C"/>
</dbReference>
<dbReference type="PROSITE" id="PS51198">
    <property type="entry name" value="UVRD_HELICASE_ATP_BIND"/>
    <property type="match status" value="1"/>
</dbReference>
<comment type="catalytic activity">
    <reaction evidence="9">
        <text>ATP + H2O = ADP + phosphate + H(+)</text>
        <dbReference type="Rhea" id="RHEA:13065"/>
        <dbReference type="ChEBI" id="CHEBI:15377"/>
        <dbReference type="ChEBI" id="CHEBI:15378"/>
        <dbReference type="ChEBI" id="CHEBI:30616"/>
        <dbReference type="ChEBI" id="CHEBI:43474"/>
        <dbReference type="ChEBI" id="CHEBI:456216"/>
        <dbReference type="EC" id="5.6.2.4"/>
    </reaction>
</comment>
<protein>
    <recommendedName>
        <fullName evidence="8">DNA 3'-5' helicase</fullName>
        <ecNumber evidence="8">5.6.2.4</ecNumber>
    </recommendedName>
</protein>
<dbReference type="InterPro" id="IPR000212">
    <property type="entry name" value="DNA_helicase_UvrD/REP"/>
</dbReference>
<dbReference type="GO" id="GO:0000725">
    <property type="term" value="P:recombinational repair"/>
    <property type="evidence" value="ECO:0007669"/>
    <property type="project" value="TreeGrafter"/>
</dbReference>
<dbReference type="GO" id="GO:0016787">
    <property type="term" value="F:hydrolase activity"/>
    <property type="evidence" value="ECO:0007669"/>
    <property type="project" value="UniProtKB-KW"/>
</dbReference>
<organism evidence="12">
    <name type="scientific">marine metagenome</name>
    <dbReference type="NCBI Taxonomy" id="408172"/>
    <lineage>
        <taxon>unclassified sequences</taxon>
        <taxon>metagenomes</taxon>
        <taxon>ecological metagenomes</taxon>
    </lineage>
</organism>
<keyword evidence="2" id="KW-0547">Nucleotide-binding</keyword>
<evidence type="ECO:0000256" key="8">
    <source>
        <dbReference type="ARBA" id="ARBA00034808"/>
    </source>
</evidence>
<keyword evidence="3" id="KW-0378">Hydrolase</keyword>
<dbReference type="GO" id="GO:0043138">
    <property type="term" value="F:3'-5' DNA helicase activity"/>
    <property type="evidence" value="ECO:0007669"/>
    <property type="project" value="UniProtKB-EC"/>
</dbReference>
<dbReference type="EMBL" id="UINC01029981">
    <property type="protein sequence ID" value="SVB13633.1"/>
    <property type="molecule type" value="Genomic_DNA"/>
</dbReference>
<evidence type="ECO:0000256" key="7">
    <source>
        <dbReference type="ARBA" id="ARBA00034617"/>
    </source>
</evidence>
<evidence type="ECO:0000259" key="10">
    <source>
        <dbReference type="PROSITE" id="PS51198"/>
    </source>
</evidence>
<feature type="non-terminal residue" evidence="12">
    <location>
        <position position="447"/>
    </location>
</feature>
<evidence type="ECO:0000256" key="2">
    <source>
        <dbReference type="ARBA" id="ARBA00022741"/>
    </source>
</evidence>
<dbReference type="Pfam" id="PF13361">
    <property type="entry name" value="UvrD_C"/>
    <property type="match status" value="1"/>
</dbReference>
<reference evidence="12" key="1">
    <citation type="submission" date="2018-05" db="EMBL/GenBank/DDBJ databases">
        <authorList>
            <person name="Lanie J.A."/>
            <person name="Ng W.-L."/>
            <person name="Kazmierczak K.M."/>
            <person name="Andrzejewski T.M."/>
            <person name="Davidsen T.M."/>
            <person name="Wayne K.J."/>
            <person name="Tettelin H."/>
            <person name="Glass J.I."/>
            <person name="Rusch D."/>
            <person name="Podicherti R."/>
            <person name="Tsui H.-C.T."/>
            <person name="Winkler M.E."/>
        </authorList>
    </citation>
    <scope>NUCLEOTIDE SEQUENCE</scope>
</reference>
<dbReference type="InterPro" id="IPR014016">
    <property type="entry name" value="UvrD-like_ATP-bd"/>
</dbReference>